<evidence type="ECO:0000313" key="3">
    <source>
        <dbReference type="Proteomes" id="UP000664096"/>
    </source>
</evidence>
<protein>
    <submittedName>
        <fullName evidence="2">Glycosyltransferase family 4 protein</fullName>
    </submittedName>
</protein>
<dbReference type="SUPFAM" id="SSF53756">
    <property type="entry name" value="UDP-Glycosyltransferase/glycogen phosphorylase"/>
    <property type="match status" value="1"/>
</dbReference>
<dbReference type="InterPro" id="IPR050194">
    <property type="entry name" value="Glycosyltransferase_grp1"/>
</dbReference>
<evidence type="ECO:0000259" key="1">
    <source>
        <dbReference type="Pfam" id="PF13439"/>
    </source>
</evidence>
<dbReference type="CDD" id="cd03823">
    <property type="entry name" value="GT4_ExpE7-like"/>
    <property type="match status" value="1"/>
</dbReference>
<name>A0A939EHB5_9HYPH</name>
<dbReference type="Pfam" id="PF13439">
    <property type="entry name" value="Glyco_transf_4"/>
    <property type="match status" value="1"/>
</dbReference>
<dbReference type="Gene3D" id="3.40.50.2000">
    <property type="entry name" value="Glycogen Phosphorylase B"/>
    <property type="match status" value="2"/>
</dbReference>
<dbReference type="InterPro" id="IPR028098">
    <property type="entry name" value="Glyco_trans_4-like_N"/>
</dbReference>
<dbReference type="AlphaFoldDB" id="A0A939EHB5"/>
<feature type="domain" description="Glycosyltransferase subfamily 4-like N-terminal" evidence="1">
    <location>
        <begin position="15"/>
        <end position="215"/>
    </location>
</feature>
<organism evidence="2 3">
    <name type="scientific">Roseibium aggregatum</name>
    <dbReference type="NCBI Taxonomy" id="187304"/>
    <lineage>
        <taxon>Bacteria</taxon>
        <taxon>Pseudomonadati</taxon>
        <taxon>Pseudomonadota</taxon>
        <taxon>Alphaproteobacteria</taxon>
        <taxon>Hyphomicrobiales</taxon>
        <taxon>Stappiaceae</taxon>
        <taxon>Roseibium</taxon>
    </lineage>
</organism>
<dbReference type="PANTHER" id="PTHR45947">
    <property type="entry name" value="SULFOQUINOVOSYL TRANSFERASE SQD2"/>
    <property type="match status" value="1"/>
</dbReference>
<gene>
    <name evidence="2" type="ORF">JF539_17985</name>
</gene>
<dbReference type="GO" id="GO:0016757">
    <property type="term" value="F:glycosyltransferase activity"/>
    <property type="evidence" value="ECO:0007669"/>
    <property type="project" value="TreeGrafter"/>
</dbReference>
<dbReference type="Proteomes" id="UP000664096">
    <property type="component" value="Unassembled WGS sequence"/>
</dbReference>
<evidence type="ECO:0000313" key="2">
    <source>
        <dbReference type="EMBL" id="MBN9672248.1"/>
    </source>
</evidence>
<proteinExistence type="predicted"/>
<sequence>MRILVFAHNHPDLHPGGTETVALDLARAYRQAGHQALFVGATNQLHRQPHPGTSFQAISDRGDELLMWAGHFDRFNMSQIDLRAFVPDLLTLLENFRPDVVHIHHLLLFGVELPVLIRRVLPDVRIVMTLHDYYAICANDGVLMESPDEPCAALGHGGLCRCLGDAKPNDVRLRERFIKTHLAAIDTFVSPSAFLRDVYIRWGLAADKIKLIANGRPDVTPASMRSGKDEPRNVFGYFGNLTPWKGIEVLLQAARLMREREIDFELRVHGGAPFQDPAFIERIDKLFEELSPEVIRLGAYKPADVPDLMAPVDWVVVPSVWWENAPLVIAEARQHGRPVIVSGVGGMAEAVRDRTDGLHARRNDPASFAAVMAEAASDTKLCSTLSANTRKPPSAAAVAEQYLRLFEERGETARDPAA</sequence>
<dbReference type="PANTHER" id="PTHR45947:SF13">
    <property type="entry name" value="TRANSFERASE"/>
    <property type="match status" value="1"/>
</dbReference>
<dbReference type="Pfam" id="PF13692">
    <property type="entry name" value="Glyco_trans_1_4"/>
    <property type="match status" value="1"/>
</dbReference>
<accession>A0A939EHB5</accession>
<comment type="caution">
    <text evidence="2">The sequence shown here is derived from an EMBL/GenBank/DDBJ whole genome shotgun (WGS) entry which is preliminary data.</text>
</comment>
<dbReference type="EMBL" id="JAEKJZ010000004">
    <property type="protein sequence ID" value="MBN9672248.1"/>
    <property type="molecule type" value="Genomic_DNA"/>
</dbReference>
<reference evidence="2" key="1">
    <citation type="submission" date="2020-12" db="EMBL/GenBank/DDBJ databases">
        <title>Oil enriched cultivation method for isolating marine PHA-producing bacteria.</title>
        <authorList>
            <person name="Zheng W."/>
            <person name="Yu S."/>
            <person name="Huang Y."/>
        </authorList>
    </citation>
    <scope>NUCLEOTIDE SEQUENCE</scope>
    <source>
        <strain evidence="2">SY-2-12</strain>
    </source>
</reference>
<dbReference type="RefSeq" id="WP_207142105.1">
    <property type="nucleotide sequence ID" value="NZ_JAEKJZ010000004.1"/>
</dbReference>